<dbReference type="Gene3D" id="3.90.550.10">
    <property type="entry name" value="Spore Coat Polysaccharide Biosynthesis Protein SpsA, Chain A"/>
    <property type="match status" value="1"/>
</dbReference>
<name>A0A2H0UAB0_9BACT</name>
<sequence length="250" mass="27334">MSHDPIVSIIIPAYNASAHLTDAVQSACGQTRRAIEVIVVDDGSTDATGALADGLARTDARIRVMHHPINRGRSGALNTGISAAEGSYVSFLDADDIYRPDKIARQVDFLATHQSVDVVYGDLEIKFMDGHLEERMAAADVSVARARLREKNGSDVHVFGGISEYVPSCSALVRAETLAEIRFDEQLRNSEDFDLWLQIIGAGFTMERLAGITYTYRLHHEQKSNVTANMNAAASIITKKIQEGAYRIAK</sequence>
<evidence type="ECO:0000259" key="1">
    <source>
        <dbReference type="Pfam" id="PF00535"/>
    </source>
</evidence>
<dbReference type="Proteomes" id="UP000230179">
    <property type="component" value="Unassembled WGS sequence"/>
</dbReference>
<accession>A0A2H0UAB0</accession>
<dbReference type="SUPFAM" id="SSF53448">
    <property type="entry name" value="Nucleotide-diphospho-sugar transferases"/>
    <property type="match status" value="1"/>
</dbReference>
<dbReference type="EMBL" id="PFBL01000006">
    <property type="protein sequence ID" value="PIR83348.1"/>
    <property type="molecule type" value="Genomic_DNA"/>
</dbReference>
<dbReference type="PANTHER" id="PTHR43685">
    <property type="entry name" value="GLYCOSYLTRANSFERASE"/>
    <property type="match status" value="1"/>
</dbReference>
<gene>
    <name evidence="2" type="ORF">COU19_00865</name>
</gene>
<evidence type="ECO:0000313" key="2">
    <source>
        <dbReference type="EMBL" id="PIR83348.1"/>
    </source>
</evidence>
<dbReference type="InterPro" id="IPR001173">
    <property type="entry name" value="Glyco_trans_2-like"/>
</dbReference>
<proteinExistence type="predicted"/>
<feature type="domain" description="Glycosyltransferase 2-like" evidence="1">
    <location>
        <begin position="8"/>
        <end position="136"/>
    </location>
</feature>
<dbReference type="PANTHER" id="PTHR43685:SF2">
    <property type="entry name" value="GLYCOSYLTRANSFERASE 2-LIKE DOMAIN-CONTAINING PROTEIN"/>
    <property type="match status" value="1"/>
</dbReference>
<evidence type="ECO:0000313" key="3">
    <source>
        <dbReference type="Proteomes" id="UP000230179"/>
    </source>
</evidence>
<organism evidence="2 3">
    <name type="scientific">Candidatus Kaiserbacteria bacterium CG10_big_fil_rev_8_21_14_0_10_56_12</name>
    <dbReference type="NCBI Taxonomy" id="1974611"/>
    <lineage>
        <taxon>Bacteria</taxon>
        <taxon>Candidatus Kaiseribacteriota</taxon>
    </lineage>
</organism>
<dbReference type="InterPro" id="IPR050834">
    <property type="entry name" value="Glycosyltransf_2"/>
</dbReference>
<dbReference type="Pfam" id="PF00535">
    <property type="entry name" value="Glycos_transf_2"/>
    <property type="match status" value="1"/>
</dbReference>
<reference evidence="3" key="1">
    <citation type="submission" date="2017-09" db="EMBL/GenBank/DDBJ databases">
        <title>Depth-based differentiation of microbial function through sediment-hosted aquifers and enrichment of novel symbionts in the deep terrestrial subsurface.</title>
        <authorList>
            <person name="Probst A.J."/>
            <person name="Ladd B."/>
            <person name="Jarett J.K."/>
            <person name="Geller-Mcgrath D.E."/>
            <person name="Sieber C.M.K."/>
            <person name="Emerson J.B."/>
            <person name="Anantharaman K."/>
            <person name="Thomas B.C."/>
            <person name="Malmstrom R."/>
            <person name="Stieglmeier M."/>
            <person name="Klingl A."/>
            <person name="Woyke T."/>
            <person name="Ryan C.M."/>
            <person name="Banfield J.F."/>
        </authorList>
    </citation>
    <scope>NUCLEOTIDE SEQUENCE [LARGE SCALE GENOMIC DNA]</scope>
</reference>
<dbReference type="InterPro" id="IPR029044">
    <property type="entry name" value="Nucleotide-diphossugar_trans"/>
</dbReference>
<comment type="caution">
    <text evidence="2">The sequence shown here is derived from an EMBL/GenBank/DDBJ whole genome shotgun (WGS) entry which is preliminary data.</text>
</comment>
<protein>
    <recommendedName>
        <fullName evidence="1">Glycosyltransferase 2-like domain-containing protein</fullName>
    </recommendedName>
</protein>
<dbReference type="AlphaFoldDB" id="A0A2H0UAB0"/>